<dbReference type="EC" id="2.7.7.49" evidence="1"/>
<dbReference type="PANTHER" id="PTHR37984:SF5">
    <property type="entry name" value="PROTEIN NYNRIN-LIKE"/>
    <property type="match status" value="1"/>
</dbReference>
<dbReference type="Pfam" id="PF00665">
    <property type="entry name" value="rve"/>
    <property type="match status" value="1"/>
</dbReference>
<organism evidence="10 11">
    <name type="scientific">Strongyloides venezuelensis</name>
    <name type="common">Threadworm</name>
    <dbReference type="NCBI Taxonomy" id="75913"/>
    <lineage>
        <taxon>Eukaryota</taxon>
        <taxon>Metazoa</taxon>
        <taxon>Ecdysozoa</taxon>
        <taxon>Nematoda</taxon>
        <taxon>Chromadorea</taxon>
        <taxon>Rhabditida</taxon>
        <taxon>Tylenchina</taxon>
        <taxon>Panagrolaimomorpha</taxon>
        <taxon>Strongyloidoidea</taxon>
        <taxon>Strongyloididae</taxon>
        <taxon>Strongyloides</taxon>
    </lineage>
</organism>
<dbReference type="AlphaFoldDB" id="A0A0K0FDD8"/>
<keyword evidence="3" id="KW-0548">Nucleotidyltransferase</keyword>
<evidence type="ECO:0000256" key="7">
    <source>
        <dbReference type="ARBA" id="ARBA00022918"/>
    </source>
</evidence>
<dbReference type="PRINTS" id="PR00929">
    <property type="entry name" value="ATHOOK"/>
</dbReference>
<evidence type="ECO:0000256" key="6">
    <source>
        <dbReference type="ARBA" id="ARBA00022801"/>
    </source>
</evidence>
<feature type="domain" description="Integrase catalytic" evidence="9">
    <location>
        <begin position="439"/>
        <end position="604"/>
    </location>
</feature>
<evidence type="ECO:0000256" key="3">
    <source>
        <dbReference type="ARBA" id="ARBA00022695"/>
    </source>
</evidence>
<evidence type="ECO:0000256" key="5">
    <source>
        <dbReference type="ARBA" id="ARBA00022759"/>
    </source>
</evidence>
<evidence type="ECO:0000256" key="4">
    <source>
        <dbReference type="ARBA" id="ARBA00022722"/>
    </source>
</evidence>
<dbReference type="InterPro" id="IPR001584">
    <property type="entry name" value="Integrase_cat-core"/>
</dbReference>
<keyword evidence="4" id="KW-0540">Nuclease</keyword>
<protein>
    <recommendedName>
        <fullName evidence="1">RNA-directed DNA polymerase</fullName>
        <ecNumber evidence="1">2.7.7.49</ecNumber>
    </recommendedName>
</protein>
<dbReference type="InterPro" id="IPR036397">
    <property type="entry name" value="RNaseH_sf"/>
</dbReference>
<dbReference type="Gene3D" id="1.10.340.70">
    <property type="match status" value="1"/>
</dbReference>
<dbReference type="GO" id="GO:0003677">
    <property type="term" value="F:DNA binding"/>
    <property type="evidence" value="ECO:0007669"/>
    <property type="project" value="InterPro"/>
</dbReference>
<dbReference type="STRING" id="75913.A0A0K0FDD8"/>
<feature type="region of interest" description="Disordered" evidence="8">
    <location>
        <begin position="716"/>
        <end position="738"/>
    </location>
</feature>
<dbReference type="GO" id="GO:0003964">
    <property type="term" value="F:RNA-directed DNA polymerase activity"/>
    <property type="evidence" value="ECO:0007669"/>
    <property type="project" value="UniProtKB-KW"/>
</dbReference>
<keyword evidence="6" id="KW-0378">Hydrolase</keyword>
<evidence type="ECO:0000259" key="9">
    <source>
        <dbReference type="PROSITE" id="PS50994"/>
    </source>
</evidence>
<sequence length="738" mass="84491">MVDSSDICLEYCLTQEGKLIDLGSCKLEETKKQRHSSYLELKAITKGLEHFAFFLKNAKHPILILTDHKPLLFVQTSSSNTKFIEMLSYISEFPAELCYIRGKDNYVPDFLSRIIEYESAADKSLIEHPEDNSISFSRKIPSSTCLLFTDDANIVIDKKRRGRSPKLSTTSPAVRGRSKPKRIITALKVKRTRGRPKTLLPTDFKRTRGRPKKAIAFSNTLSCSNEVDNVGLASSDSINTSVATNHIPFTNGTTQESLNPNPIMEVWRKTFDILNTIDLQREQSSDPVIQSALKNKFFMNMPVSMVNGIVKIRTCQNGEEREVAFIPQSLASKLINICLEREGHYSYLKLKEDISQFAYFPNLSNLLYLIPQSLASKLINIYLEREGHYSYLKLKEDISQFAYFPNLSSLIKQSVKACVICAQFNSRPLVSPLARTIPTADTPMDECSIDLLGPLQTCNSGFKYVLVLADNTTRFVWTFPVRSREPPKIWKGLQKIILNFGTPKCIRSDSDKAFNNSTFKEYCKALQINHNFSTSYHFRSNFLTESSIKQQELVLEKIKEHRQWSEMLDLATYYVNSSFRSDFKGLAFQRLYLRHPNNFLENLTSSNFNLVDHQLDLQQLLSAAAIIRQVPREEHDLKRMKLNLQPSYKVANLSFPVGSLVMVRNKNKKKLERAFHRPYEVLESGEPYFKYRSKKNKTLKASYANAYLLNLQKEGEGRISDSQKDSPRNLEGRLKPTV</sequence>
<evidence type="ECO:0000256" key="1">
    <source>
        <dbReference type="ARBA" id="ARBA00012493"/>
    </source>
</evidence>
<reference evidence="10" key="1">
    <citation type="submission" date="2014-07" db="EMBL/GenBank/DDBJ databases">
        <authorList>
            <person name="Martin A.A"/>
            <person name="De Silva N."/>
        </authorList>
    </citation>
    <scope>NUCLEOTIDE SEQUENCE</scope>
</reference>
<dbReference type="InterPro" id="IPR012337">
    <property type="entry name" value="RNaseH-like_sf"/>
</dbReference>
<evidence type="ECO:0000313" key="11">
    <source>
        <dbReference type="WBParaSite" id="SVE_0686000.1"/>
    </source>
</evidence>
<keyword evidence="5" id="KW-0255">Endonuclease</keyword>
<dbReference type="InterPro" id="IPR041373">
    <property type="entry name" value="RT_RNaseH"/>
</dbReference>
<dbReference type="PROSITE" id="PS50994">
    <property type="entry name" value="INTEGRASE"/>
    <property type="match status" value="1"/>
</dbReference>
<keyword evidence="2" id="KW-0808">Transferase</keyword>
<dbReference type="WBParaSite" id="SVE_0686000.1">
    <property type="protein sequence ID" value="SVE_0686000.1"/>
    <property type="gene ID" value="SVE_0686000"/>
</dbReference>
<accession>A0A0K0FDD8</accession>
<dbReference type="GO" id="GO:0016787">
    <property type="term" value="F:hydrolase activity"/>
    <property type="evidence" value="ECO:0007669"/>
    <property type="project" value="UniProtKB-KW"/>
</dbReference>
<name>A0A0K0FDD8_STRVS</name>
<evidence type="ECO:0000256" key="8">
    <source>
        <dbReference type="SAM" id="MobiDB-lite"/>
    </source>
</evidence>
<dbReference type="GO" id="GO:0004519">
    <property type="term" value="F:endonuclease activity"/>
    <property type="evidence" value="ECO:0007669"/>
    <property type="project" value="UniProtKB-KW"/>
</dbReference>
<dbReference type="Pfam" id="PF17917">
    <property type="entry name" value="RT_RNaseH"/>
    <property type="match status" value="1"/>
</dbReference>
<dbReference type="Gene3D" id="3.30.420.10">
    <property type="entry name" value="Ribonuclease H-like superfamily/Ribonuclease H"/>
    <property type="match status" value="1"/>
</dbReference>
<keyword evidence="10" id="KW-1185">Reference proteome</keyword>
<dbReference type="PANTHER" id="PTHR37984">
    <property type="entry name" value="PROTEIN CBG26694"/>
    <property type="match status" value="1"/>
</dbReference>
<dbReference type="Proteomes" id="UP000035680">
    <property type="component" value="Unassembled WGS sequence"/>
</dbReference>
<dbReference type="InterPro" id="IPR050951">
    <property type="entry name" value="Retrovirus_Pol_polyprotein"/>
</dbReference>
<evidence type="ECO:0000256" key="2">
    <source>
        <dbReference type="ARBA" id="ARBA00022679"/>
    </source>
</evidence>
<dbReference type="Pfam" id="PF17921">
    <property type="entry name" value="Integrase_H2C2"/>
    <property type="match status" value="1"/>
</dbReference>
<dbReference type="GO" id="GO:0015074">
    <property type="term" value="P:DNA integration"/>
    <property type="evidence" value="ECO:0007669"/>
    <property type="project" value="InterPro"/>
</dbReference>
<proteinExistence type="predicted"/>
<dbReference type="InterPro" id="IPR017956">
    <property type="entry name" value="AT_hook_DNA-bd_motif"/>
</dbReference>
<reference evidence="11" key="2">
    <citation type="submission" date="2015-08" db="UniProtKB">
        <authorList>
            <consortium name="WormBaseParasite"/>
        </authorList>
    </citation>
    <scope>IDENTIFICATION</scope>
</reference>
<dbReference type="SUPFAM" id="SSF53098">
    <property type="entry name" value="Ribonuclease H-like"/>
    <property type="match status" value="1"/>
</dbReference>
<dbReference type="InterPro" id="IPR041588">
    <property type="entry name" value="Integrase_H2C2"/>
</dbReference>
<keyword evidence="7" id="KW-0695">RNA-directed DNA polymerase</keyword>
<evidence type="ECO:0000313" key="10">
    <source>
        <dbReference type="Proteomes" id="UP000035680"/>
    </source>
</evidence>